<gene>
    <name evidence="1" type="ORF">Phpb_00353</name>
</gene>
<proteinExistence type="predicted"/>
<dbReference type="EMBL" id="LOIC01000009">
    <property type="protein sequence ID" value="OCA56622.1"/>
    <property type="molecule type" value="Genomic_DNA"/>
</dbReference>
<reference evidence="2" key="1">
    <citation type="submission" date="2015-11" db="EMBL/GenBank/DDBJ databases">
        <authorList>
            <person name="Tobias N.J."/>
            <person name="Mishra B."/>
            <person name="Gupta D.K."/>
            <person name="Thines M."/>
            <person name="Stinear T.P."/>
            <person name="Bode H.B."/>
        </authorList>
    </citation>
    <scope>NUCLEOTIDE SEQUENCE [LARGE SCALE GENOMIC DNA]</scope>
    <source>
        <strain evidence="2">PB45.5</strain>
    </source>
</reference>
<organism evidence="1 2">
    <name type="scientific">Photorhabdus namnaonensis</name>
    <dbReference type="NCBI Taxonomy" id="1851568"/>
    <lineage>
        <taxon>Bacteria</taxon>
        <taxon>Pseudomonadati</taxon>
        <taxon>Pseudomonadota</taxon>
        <taxon>Gammaproteobacteria</taxon>
        <taxon>Enterobacterales</taxon>
        <taxon>Morganellaceae</taxon>
        <taxon>Photorhabdus</taxon>
    </lineage>
</organism>
<comment type="caution">
    <text evidence="1">The sequence shown here is derived from an EMBL/GenBank/DDBJ whole genome shotgun (WGS) entry which is preliminary data.</text>
</comment>
<accession>A0A1B8YNE3</accession>
<evidence type="ECO:0000313" key="2">
    <source>
        <dbReference type="Proteomes" id="UP000092665"/>
    </source>
</evidence>
<dbReference type="AlphaFoldDB" id="A0A1B8YNE3"/>
<protein>
    <submittedName>
        <fullName evidence="1">Uncharacterized protein</fullName>
    </submittedName>
</protein>
<sequence length="34" mass="3885">MNNKSLPFILPEIVHSEIVEVIDSLKTEVDNYPT</sequence>
<keyword evidence="2" id="KW-1185">Reference proteome</keyword>
<name>A0A1B8YNE3_9GAMM</name>
<dbReference type="Proteomes" id="UP000092665">
    <property type="component" value="Unassembled WGS sequence"/>
</dbReference>
<evidence type="ECO:0000313" key="1">
    <source>
        <dbReference type="EMBL" id="OCA56622.1"/>
    </source>
</evidence>